<dbReference type="InterPro" id="IPR017900">
    <property type="entry name" value="4Fe4S_Fe_S_CS"/>
</dbReference>
<evidence type="ECO:0000313" key="11">
    <source>
        <dbReference type="Proteomes" id="UP000244092"/>
    </source>
</evidence>
<dbReference type="PROSITE" id="PS00198">
    <property type="entry name" value="4FE4S_FER_1"/>
    <property type="match status" value="1"/>
</dbReference>
<dbReference type="SUPFAM" id="SSF54292">
    <property type="entry name" value="2Fe-2S ferredoxin-like"/>
    <property type="match status" value="1"/>
</dbReference>
<keyword evidence="5" id="KW-0408">Iron</keyword>
<dbReference type="GO" id="GO:0016491">
    <property type="term" value="F:oxidoreductase activity"/>
    <property type="evidence" value="ECO:0007669"/>
    <property type="project" value="UniProtKB-KW"/>
</dbReference>
<dbReference type="GO" id="GO:0051537">
    <property type="term" value="F:2 iron, 2 sulfur cluster binding"/>
    <property type="evidence" value="ECO:0007669"/>
    <property type="project" value="UniProtKB-KW"/>
</dbReference>
<dbReference type="InterPro" id="IPR006058">
    <property type="entry name" value="2Fe2S_fd_BS"/>
</dbReference>
<dbReference type="InterPro" id="IPR036010">
    <property type="entry name" value="2Fe-2S_ferredoxin-like_sf"/>
</dbReference>
<accession>A0A2T6CDU7</accession>
<evidence type="ECO:0000256" key="5">
    <source>
        <dbReference type="ARBA" id="ARBA00023004"/>
    </source>
</evidence>
<sequence length="1091" mass="118606">MVKAVRQSQAQHWQFTRCCGTCCGMKFFSSKSRPMHMGTYPLERLRRLSAPLTQLPDLPFPTLSFDRPEDPASIVNAMGPFQAMMDVVRSGKVNPARAAIPDDPLARSQHLKSFGYYNDASMIGICALPDAARLARPRHNPATDALARDLRERQTKTLAAGVDVIMANLRDAAEAPAQPLGDHRHAMVILTAFPRDPNADEPGSDWIMDAQAERACLRASENATVLAEYIRQLGFDARVHSATTSDVHLGKLAIAAGLAVWESGTLQAPWIGDRFGLAVVTTDMSLADDLPLAPLREQPWAALKGPHWQLGTHGGTSARDHDPYAKRGYAQGPHPFETLKRVDDPTTYIDAANVPRVPKRADLFARGQFGDMGPKVQNAMKGGHHVVKSAPAAAQRRLLGALILLQDGAVHPEPAQHDATRNAANLKAASYFLGADAAGISACPDWTWYSHDATGTPIDPPHDQSLSMIIDQGFDTMEGSSGDDWIAVSQSMRAYLRFSMLGGVLAQHLRNLGYPSKAHTVMDGDVLQPPLLLLAGMGEVSRIGEVILNPFLGPRLKSGVVTTTLPVTHDKPIDFGLQKFCEACNKCARECPSGAITAGPKKMFNGYEIWKSDSQKCATYRITNQGGAMCGRCMKTCPWNLEGLFAEAPFRWAATHIPQAAPMLAKLDDKVGKGRLNPVKKWWWDVELQDDGSYDTPTAPVNARDLQTDLDLKFEDQTLAVYPAPLAAHPWPYPDPMNREAGIKAHADLITADEHRAKSARGETDHLHLYDVGSDAPVLDLRIVNAEKMSDGVTLYDFAHPEGHDLPEWTAGAHLDLVVAPEFLRPYSLLGDPADRSRYRIAVLREDQGRGGSALLHRVFTKGRRVFVSKPVNHFELVEDAAKTLLMGGGIGVTPMIAFAHRLHTLGKPFALHYSSSTRASAAFLAFLSQMPWADQVHLHLSDEGSRADLPALMSALPAGSHVYTCGPDAYMQSVMDAAEAAGVPEDARHLEYFSTPELPEYVNTPFTLRLSTGRDIAVAADQSASDALIAAGVPVDIKCSDGICGVCKCGVKSGDVEHRDFVLSAKQRETSMILCQSRAAQEGATLEIDL</sequence>
<keyword evidence="4" id="KW-0560">Oxidoreductase</keyword>
<feature type="domain" description="FAD-binding FR-type" evidence="9">
    <location>
        <begin position="776"/>
        <end position="878"/>
    </location>
</feature>
<dbReference type="PANTHER" id="PTHR47354">
    <property type="entry name" value="NADH OXIDOREDUCTASE HCR"/>
    <property type="match status" value="1"/>
</dbReference>
<dbReference type="SUPFAM" id="SSF54862">
    <property type="entry name" value="4Fe-4S ferredoxins"/>
    <property type="match status" value="1"/>
</dbReference>
<keyword evidence="6" id="KW-0411">Iron-sulfur</keyword>
<dbReference type="InterPro" id="IPR050415">
    <property type="entry name" value="MRET"/>
</dbReference>
<keyword evidence="1" id="KW-0285">Flavoprotein</keyword>
<protein>
    <submittedName>
        <fullName evidence="10">Reductive dehalogenase</fullName>
    </submittedName>
</protein>
<dbReference type="Gene3D" id="3.40.50.80">
    <property type="entry name" value="Nucleotide-binding domain of ferredoxin-NADP reductase (FNR) module"/>
    <property type="match status" value="1"/>
</dbReference>
<evidence type="ECO:0000313" key="10">
    <source>
        <dbReference type="EMBL" id="PTX73651.1"/>
    </source>
</evidence>
<comment type="caution">
    <text evidence="10">The sequence shown here is derived from an EMBL/GenBank/DDBJ whole genome shotgun (WGS) entry which is preliminary data.</text>
</comment>
<dbReference type="Gene3D" id="2.40.30.10">
    <property type="entry name" value="Translation factors"/>
    <property type="match status" value="1"/>
</dbReference>
<evidence type="ECO:0000256" key="2">
    <source>
        <dbReference type="ARBA" id="ARBA00022714"/>
    </source>
</evidence>
<dbReference type="Pfam" id="PF00111">
    <property type="entry name" value="Fer2"/>
    <property type="match status" value="1"/>
</dbReference>
<evidence type="ECO:0000256" key="4">
    <source>
        <dbReference type="ARBA" id="ARBA00023002"/>
    </source>
</evidence>
<dbReference type="SUPFAM" id="SSF52343">
    <property type="entry name" value="Ferredoxin reductase-like, C-terminal NADP-linked domain"/>
    <property type="match status" value="1"/>
</dbReference>
<dbReference type="CDD" id="cd00207">
    <property type="entry name" value="fer2"/>
    <property type="match status" value="1"/>
</dbReference>
<gene>
    <name evidence="10" type="ORF">C8N31_106114</name>
</gene>
<feature type="domain" description="2Fe-2S ferredoxin-type" evidence="7">
    <location>
        <begin position="1007"/>
        <end position="1091"/>
    </location>
</feature>
<dbReference type="InterPro" id="IPR039261">
    <property type="entry name" value="FNR_nucleotide-bd"/>
</dbReference>
<dbReference type="Gene3D" id="3.30.70.20">
    <property type="match status" value="1"/>
</dbReference>
<dbReference type="PANTHER" id="PTHR47354:SF1">
    <property type="entry name" value="CARNITINE MONOOXYGENASE REDUCTASE SUBUNIT"/>
    <property type="match status" value="1"/>
</dbReference>
<name>A0A2T6CDU7_9RHOB</name>
<dbReference type="GO" id="GO:0046872">
    <property type="term" value="F:metal ion binding"/>
    <property type="evidence" value="ECO:0007669"/>
    <property type="project" value="UniProtKB-KW"/>
</dbReference>
<dbReference type="InterPro" id="IPR001041">
    <property type="entry name" value="2Fe-2S_ferredoxin-type"/>
</dbReference>
<dbReference type="Gene3D" id="3.10.20.30">
    <property type="match status" value="1"/>
</dbReference>
<evidence type="ECO:0000256" key="1">
    <source>
        <dbReference type="ARBA" id="ARBA00022630"/>
    </source>
</evidence>
<dbReference type="SUPFAM" id="SSF63380">
    <property type="entry name" value="Riboflavin synthase domain-like"/>
    <property type="match status" value="1"/>
</dbReference>
<reference evidence="10 11" key="1">
    <citation type="submission" date="2018-04" db="EMBL/GenBank/DDBJ databases">
        <title>Genomic Encyclopedia of Archaeal and Bacterial Type Strains, Phase II (KMG-II): from individual species to whole genera.</title>
        <authorList>
            <person name="Goeker M."/>
        </authorList>
    </citation>
    <scope>NUCLEOTIDE SEQUENCE [LARGE SCALE GENOMIC DNA]</scope>
    <source>
        <strain evidence="10 11">DSM 12244</strain>
    </source>
</reference>
<keyword evidence="2" id="KW-0001">2Fe-2S</keyword>
<organism evidence="10 11">
    <name type="scientific">Sulfitobacter mediterraneus</name>
    <dbReference type="NCBI Taxonomy" id="83219"/>
    <lineage>
        <taxon>Bacteria</taxon>
        <taxon>Pseudomonadati</taxon>
        <taxon>Pseudomonadota</taxon>
        <taxon>Alphaproteobacteria</taxon>
        <taxon>Rhodobacterales</taxon>
        <taxon>Roseobacteraceae</taxon>
        <taxon>Sulfitobacter</taxon>
    </lineage>
</organism>
<dbReference type="InterPro" id="IPR017896">
    <property type="entry name" value="4Fe4S_Fe-S-bd"/>
</dbReference>
<dbReference type="InterPro" id="IPR012675">
    <property type="entry name" value="Beta-grasp_dom_sf"/>
</dbReference>
<dbReference type="EMBL" id="QBKU01000006">
    <property type="protein sequence ID" value="PTX73651.1"/>
    <property type="molecule type" value="Genomic_DNA"/>
</dbReference>
<evidence type="ECO:0000256" key="6">
    <source>
        <dbReference type="ARBA" id="ARBA00023014"/>
    </source>
</evidence>
<dbReference type="Proteomes" id="UP000244092">
    <property type="component" value="Unassembled WGS sequence"/>
</dbReference>
<dbReference type="PROSITE" id="PS51085">
    <property type="entry name" value="2FE2S_FER_2"/>
    <property type="match status" value="1"/>
</dbReference>
<dbReference type="PROSITE" id="PS51384">
    <property type="entry name" value="FAD_FR"/>
    <property type="match status" value="1"/>
</dbReference>
<dbReference type="AlphaFoldDB" id="A0A2T6CDU7"/>
<evidence type="ECO:0000259" key="7">
    <source>
        <dbReference type="PROSITE" id="PS51085"/>
    </source>
</evidence>
<proteinExistence type="predicted"/>
<dbReference type="PROSITE" id="PS00197">
    <property type="entry name" value="2FE2S_FER_1"/>
    <property type="match status" value="1"/>
</dbReference>
<dbReference type="InterPro" id="IPR017927">
    <property type="entry name" value="FAD-bd_FR_type"/>
</dbReference>
<evidence type="ECO:0000256" key="3">
    <source>
        <dbReference type="ARBA" id="ARBA00022723"/>
    </source>
</evidence>
<evidence type="ECO:0000259" key="8">
    <source>
        <dbReference type="PROSITE" id="PS51379"/>
    </source>
</evidence>
<evidence type="ECO:0000259" key="9">
    <source>
        <dbReference type="PROSITE" id="PS51384"/>
    </source>
</evidence>
<dbReference type="PROSITE" id="PS51379">
    <property type="entry name" value="4FE4S_FER_2"/>
    <property type="match status" value="1"/>
</dbReference>
<feature type="domain" description="4Fe-4S ferredoxin-type" evidence="8">
    <location>
        <begin position="571"/>
        <end position="601"/>
    </location>
</feature>
<dbReference type="Pfam" id="PF12838">
    <property type="entry name" value="Fer4_7"/>
    <property type="match status" value="1"/>
</dbReference>
<dbReference type="InterPro" id="IPR017938">
    <property type="entry name" value="Riboflavin_synthase-like_b-brl"/>
</dbReference>
<dbReference type="CDD" id="cd06185">
    <property type="entry name" value="PDR_like"/>
    <property type="match status" value="1"/>
</dbReference>
<dbReference type="PRINTS" id="PR00409">
    <property type="entry name" value="PHDIOXRDTASE"/>
</dbReference>
<keyword evidence="3" id="KW-0479">Metal-binding</keyword>